<evidence type="ECO:0000313" key="2">
    <source>
        <dbReference type="Proteomes" id="UP001357223"/>
    </source>
</evidence>
<dbReference type="InterPro" id="IPR038449">
    <property type="entry name" value="SirA_sf"/>
</dbReference>
<reference evidence="1 2" key="1">
    <citation type="submission" date="2023-10" db="EMBL/GenBank/DDBJ databases">
        <title>Niallia locisalis sp.nov. isolated from a salt pond sample.</title>
        <authorList>
            <person name="Li X.-J."/>
            <person name="Dong L."/>
        </authorList>
    </citation>
    <scope>NUCLEOTIDE SEQUENCE [LARGE SCALE GENOMIC DNA]</scope>
    <source>
        <strain evidence="1 2">DSM 29761</strain>
    </source>
</reference>
<proteinExistence type="predicted"/>
<gene>
    <name evidence="1" type="primary">sirA</name>
    <name evidence="1" type="ORF">R4Z09_16095</name>
</gene>
<dbReference type="InterPro" id="IPR019683">
    <property type="entry name" value="SirA"/>
</dbReference>
<sequence>MRTYQLYLIDDEFASHYFGKERMVYQLFKDYKEAIGEYKKILEKQIDFILKPIQELKIHLFVTQYLENNKDFYTNNGTYYLEIGKRSTAKLEIQGYCLVLKANGNYEAETIFFEVLRKTESSFIAIDLDHQRCGWLKPIKERKFV</sequence>
<dbReference type="EMBL" id="CP137640">
    <property type="protein sequence ID" value="WVX78832.1"/>
    <property type="molecule type" value="Genomic_DNA"/>
</dbReference>
<name>A0ABZ2CA00_9BACI</name>
<evidence type="ECO:0000313" key="1">
    <source>
        <dbReference type="EMBL" id="WVX78832.1"/>
    </source>
</evidence>
<protein>
    <submittedName>
        <fullName evidence="1">Sporulation inhibitor of replication protein SirA</fullName>
    </submittedName>
</protein>
<dbReference type="Gene3D" id="3.30.310.250">
    <property type="entry name" value="Sporulation inhibitor of replication protein SirA"/>
    <property type="match status" value="1"/>
</dbReference>
<accession>A0ABZ2CA00</accession>
<keyword evidence="2" id="KW-1185">Reference proteome</keyword>
<organism evidence="1 2">
    <name type="scientific">Niallia oryzisoli</name>
    <dbReference type="NCBI Taxonomy" id="1737571"/>
    <lineage>
        <taxon>Bacteria</taxon>
        <taxon>Bacillati</taxon>
        <taxon>Bacillota</taxon>
        <taxon>Bacilli</taxon>
        <taxon>Bacillales</taxon>
        <taxon>Bacillaceae</taxon>
        <taxon>Niallia</taxon>
    </lineage>
</organism>
<dbReference type="Proteomes" id="UP001357223">
    <property type="component" value="Chromosome"/>
</dbReference>
<dbReference type="Pfam" id="PF10747">
    <property type="entry name" value="SirA"/>
    <property type="match status" value="1"/>
</dbReference>
<dbReference type="RefSeq" id="WP_338447766.1">
    <property type="nucleotide sequence ID" value="NZ_CP137640.1"/>
</dbReference>